<comment type="caution">
    <text evidence="2">The sequence shown here is derived from an EMBL/GenBank/DDBJ whole genome shotgun (WGS) entry which is preliminary data.</text>
</comment>
<evidence type="ECO:0000313" key="2">
    <source>
        <dbReference type="EMBL" id="CAG8767836.1"/>
    </source>
</evidence>
<keyword evidence="1" id="KW-0472">Membrane</keyword>
<dbReference type="OrthoDB" id="2368154at2759"/>
<feature type="non-terminal residue" evidence="2">
    <location>
        <position position="111"/>
    </location>
</feature>
<proteinExistence type="predicted"/>
<evidence type="ECO:0000313" key="3">
    <source>
        <dbReference type="Proteomes" id="UP000789396"/>
    </source>
</evidence>
<sequence>QLIDSPIVRPIQDTINLDRKISKLYSTIIPNKILQSVDFFYHKLRIGIVIGFCIGFCAIPITLICFFIEPPFDKAIKQLKQLSSQWAIHRREFGEHSLLRGATFLPKSGNV</sequence>
<evidence type="ECO:0000256" key="1">
    <source>
        <dbReference type="SAM" id="Phobius"/>
    </source>
</evidence>
<feature type="non-terminal residue" evidence="2">
    <location>
        <position position="1"/>
    </location>
</feature>
<accession>A0A9N9J7V3</accession>
<gene>
    <name evidence="2" type="ORF">RFULGI_LOCUS14829</name>
</gene>
<dbReference type="AlphaFoldDB" id="A0A9N9J7V3"/>
<keyword evidence="1" id="KW-0812">Transmembrane</keyword>
<keyword evidence="1" id="KW-1133">Transmembrane helix</keyword>
<keyword evidence="3" id="KW-1185">Reference proteome</keyword>
<reference evidence="2" key="1">
    <citation type="submission" date="2021-06" db="EMBL/GenBank/DDBJ databases">
        <authorList>
            <person name="Kallberg Y."/>
            <person name="Tangrot J."/>
            <person name="Rosling A."/>
        </authorList>
    </citation>
    <scope>NUCLEOTIDE SEQUENCE</scope>
    <source>
        <strain evidence="2">IN212</strain>
    </source>
</reference>
<protein>
    <submittedName>
        <fullName evidence="2">9934_t:CDS:1</fullName>
    </submittedName>
</protein>
<dbReference type="EMBL" id="CAJVPZ010044618">
    <property type="protein sequence ID" value="CAG8767836.1"/>
    <property type="molecule type" value="Genomic_DNA"/>
</dbReference>
<feature type="transmembrane region" description="Helical" evidence="1">
    <location>
        <begin position="46"/>
        <end position="68"/>
    </location>
</feature>
<dbReference type="Proteomes" id="UP000789396">
    <property type="component" value="Unassembled WGS sequence"/>
</dbReference>
<name>A0A9N9J7V3_9GLOM</name>
<organism evidence="2 3">
    <name type="scientific">Racocetra fulgida</name>
    <dbReference type="NCBI Taxonomy" id="60492"/>
    <lineage>
        <taxon>Eukaryota</taxon>
        <taxon>Fungi</taxon>
        <taxon>Fungi incertae sedis</taxon>
        <taxon>Mucoromycota</taxon>
        <taxon>Glomeromycotina</taxon>
        <taxon>Glomeromycetes</taxon>
        <taxon>Diversisporales</taxon>
        <taxon>Gigasporaceae</taxon>
        <taxon>Racocetra</taxon>
    </lineage>
</organism>